<evidence type="ECO:0000256" key="4">
    <source>
        <dbReference type="ARBA" id="ARBA00023125"/>
    </source>
</evidence>
<dbReference type="InterPro" id="IPR009057">
    <property type="entry name" value="Homeodomain-like_sf"/>
</dbReference>
<keyword evidence="6" id="KW-0539">Nucleus</keyword>
<feature type="domain" description="HTH myb-type" evidence="9">
    <location>
        <begin position="114"/>
        <end position="164"/>
    </location>
</feature>
<dbReference type="AlphaFoldDB" id="A0A0D2PJS5"/>
<dbReference type="InterPro" id="IPR015495">
    <property type="entry name" value="Myb_TF_plants"/>
</dbReference>
<comment type="subunit">
    <text evidence="7">Can form complexes with MYC2, MYC3 or MYC4.</text>
</comment>
<evidence type="ECO:0000256" key="7">
    <source>
        <dbReference type="ARBA" id="ARBA00062314"/>
    </source>
</evidence>
<feature type="domain" description="Myb-like" evidence="8">
    <location>
        <begin position="110"/>
        <end position="160"/>
    </location>
</feature>
<dbReference type="InterPro" id="IPR017930">
    <property type="entry name" value="Myb_dom"/>
</dbReference>
<gene>
    <name evidence="10" type="ORF">B456_007G362200</name>
</gene>
<dbReference type="PROSITE" id="PS50090">
    <property type="entry name" value="MYB_LIKE"/>
    <property type="match status" value="2"/>
</dbReference>
<dbReference type="InterPro" id="IPR001005">
    <property type="entry name" value="SANT/Myb"/>
</dbReference>
<comment type="subcellular location">
    <subcellularLocation>
        <location evidence="1">Nucleus</location>
    </subcellularLocation>
</comment>
<sequence>MPINIITILTINTKRTYTHIHYIKKPPTFSQFQHLNYIPSLFSSPIIQFKGMKGNDKNGLKKGPWTPEEDRILVDYIQKHGHSKWKSVPALAGLNRCGKSCRLRWTNYLRPNIKRGNFSSEEEQLIIDLHALMGNKWSAIARHLPGRTDNEVKNLWNSRLKRKLIQMGIDPITHEPLTDPRLHQLLAAASFSNLINNPLDIVNALMLQSDAVATLAKSLHLSHNMLQALASTPTTMASQDPTKACSTSNEYQFGSSSSSLPVNVPNLDTTPQPIPPMAPRPTIVDDHHETNNITNPSSTTLQEWDDFMDGGEASEPYWRDIIDQASSQSWPIS</sequence>
<dbReference type="EMBL" id="CM001746">
    <property type="protein sequence ID" value="KJB46317.1"/>
    <property type="molecule type" value="Genomic_DNA"/>
</dbReference>
<feature type="domain" description="HTH myb-type" evidence="9">
    <location>
        <begin position="57"/>
        <end position="113"/>
    </location>
</feature>
<keyword evidence="2" id="KW-0677">Repeat</keyword>
<keyword evidence="5" id="KW-0804">Transcription</keyword>
<dbReference type="SUPFAM" id="SSF46689">
    <property type="entry name" value="Homeodomain-like"/>
    <property type="match status" value="1"/>
</dbReference>
<evidence type="ECO:0000259" key="8">
    <source>
        <dbReference type="PROSITE" id="PS50090"/>
    </source>
</evidence>
<dbReference type="CDD" id="cd00167">
    <property type="entry name" value="SANT"/>
    <property type="match status" value="2"/>
</dbReference>
<dbReference type="SMART" id="SM00717">
    <property type="entry name" value="SANT"/>
    <property type="match status" value="2"/>
</dbReference>
<proteinExistence type="predicted"/>
<evidence type="ECO:0000256" key="2">
    <source>
        <dbReference type="ARBA" id="ARBA00022737"/>
    </source>
</evidence>
<keyword evidence="11" id="KW-1185">Reference proteome</keyword>
<dbReference type="GO" id="GO:0000976">
    <property type="term" value="F:transcription cis-regulatory region binding"/>
    <property type="evidence" value="ECO:0007669"/>
    <property type="project" value="UniProtKB-ARBA"/>
</dbReference>
<dbReference type="FunFam" id="1.10.10.60:FF:000001">
    <property type="entry name" value="MYB-related transcription factor"/>
    <property type="match status" value="1"/>
</dbReference>
<evidence type="ECO:0000259" key="9">
    <source>
        <dbReference type="PROSITE" id="PS51294"/>
    </source>
</evidence>
<feature type="domain" description="Myb-like" evidence="8">
    <location>
        <begin position="57"/>
        <end position="109"/>
    </location>
</feature>
<dbReference type="Gramene" id="KJB46317">
    <property type="protein sequence ID" value="KJB46317"/>
    <property type="gene ID" value="B456_007G362200"/>
</dbReference>
<evidence type="ECO:0000256" key="6">
    <source>
        <dbReference type="ARBA" id="ARBA00023242"/>
    </source>
</evidence>
<evidence type="ECO:0000256" key="3">
    <source>
        <dbReference type="ARBA" id="ARBA00023015"/>
    </source>
</evidence>
<dbReference type="Gene3D" id="1.10.10.60">
    <property type="entry name" value="Homeodomain-like"/>
    <property type="match status" value="2"/>
</dbReference>
<protein>
    <submittedName>
        <fullName evidence="10">Uncharacterized protein</fullName>
    </submittedName>
</protein>
<evidence type="ECO:0000313" key="10">
    <source>
        <dbReference type="EMBL" id="KJB46317.1"/>
    </source>
</evidence>
<dbReference type="eggNOG" id="KOG0048">
    <property type="taxonomic scope" value="Eukaryota"/>
</dbReference>
<dbReference type="Pfam" id="PF00249">
    <property type="entry name" value="Myb_DNA-binding"/>
    <property type="match status" value="2"/>
</dbReference>
<dbReference type="PROSITE" id="PS51294">
    <property type="entry name" value="HTH_MYB"/>
    <property type="match status" value="2"/>
</dbReference>
<dbReference type="GO" id="GO:0080090">
    <property type="term" value="P:regulation of primary metabolic process"/>
    <property type="evidence" value="ECO:0007669"/>
    <property type="project" value="UniProtKB-ARBA"/>
</dbReference>
<accession>A0A0D2PJS5</accession>
<evidence type="ECO:0000313" key="11">
    <source>
        <dbReference type="Proteomes" id="UP000032304"/>
    </source>
</evidence>
<dbReference type="GO" id="GO:0051707">
    <property type="term" value="P:response to other organism"/>
    <property type="evidence" value="ECO:0007669"/>
    <property type="project" value="UniProtKB-ARBA"/>
</dbReference>
<dbReference type="Proteomes" id="UP000032304">
    <property type="component" value="Chromosome 7"/>
</dbReference>
<keyword evidence="4" id="KW-0238">DNA-binding</keyword>
<dbReference type="OMA" id="EASEPYW"/>
<dbReference type="PANTHER" id="PTHR47994">
    <property type="entry name" value="F14D16.11-RELATED"/>
    <property type="match status" value="1"/>
</dbReference>
<reference evidence="10 11" key="1">
    <citation type="journal article" date="2012" name="Nature">
        <title>Repeated polyploidization of Gossypium genomes and the evolution of spinnable cotton fibres.</title>
        <authorList>
            <person name="Paterson A.H."/>
            <person name="Wendel J.F."/>
            <person name="Gundlach H."/>
            <person name="Guo H."/>
            <person name="Jenkins J."/>
            <person name="Jin D."/>
            <person name="Llewellyn D."/>
            <person name="Showmaker K.C."/>
            <person name="Shu S."/>
            <person name="Udall J."/>
            <person name="Yoo M.J."/>
            <person name="Byers R."/>
            <person name="Chen W."/>
            <person name="Doron-Faigenboim A."/>
            <person name="Duke M.V."/>
            <person name="Gong L."/>
            <person name="Grimwood J."/>
            <person name="Grover C."/>
            <person name="Grupp K."/>
            <person name="Hu G."/>
            <person name="Lee T.H."/>
            <person name="Li J."/>
            <person name="Lin L."/>
            <person name="Liu T."/>
            <person name="Marler B.S."/>
            <person name="Page J.T."/>
            <person name="Roberts A.W."/>
            <person name="Romanel E."/>
            <person name="Sanders W.S."/>
            <person name="Szadkowski E."/>
            <person name="Tan X."/>
            <person name="Tang H."/>
            <person name="Xu C."/>
            <person name="Wang J."/>
            <person name="Wang Z."/>
            <person name="Zhang D."/>
            <person name="Zhang L."/>
            <person name="Ashrafi H."/>
            <person name="Bedon F."/>
            <person name="Bowers J.E."/>
            <person name="Brubaker C.L."/>
            <person name="Chee P.W."/>
            <person name="Das S."/>
            <person name="Gingle A.R."/>
            <person name="Haigler C.H."/>
            <person name="Harker D."/>
            <person name="Hoffmann L.V."/>
            <person name="Hovav R."/>
            <person name="Jones D.C."/>
            <person name="Lemke C."/>
            <person name="Mansoor S."/>
            <person name="ur Rahman M."/>
            <person name="Rainville L.N."/>
            <person name="Rambani A."/>
            <person name="Reddy U.K."/>
            <person name="Rong J.K."/>
            <person name="Saranga Y."/>
            <person name="Scheffler B.E."/>
            <person name="Scheffler J.A."/>
            <person name="Stelly D.M."/>
            <person name="Triplett B.A."/>
            <person name="Van Deynze A."/>
            <person name="Vaslin M.F."/>
            <person name="Waghmare V.N."/>
            <person name="Walford S.A."/>
            <person name="Wright R.J."/>
            <person name="Zaki E.A."/>
            <person name="Zhang T."/>
            <person name="Dennis E.S."/>
            <person name="Mayer K.F."/>
            <person name="Peterson D.G."/>
            <person name="Rokhsar D.S."/>
            <person name="Wang X."/>
            <person name="Schmutz J."/>
        </authorList>
    </citation>
    <scope>NUCLEOTIDE SEQUENCE [LARGE SCALE GENOMIC DNA]</scope>
</reference>
<dbReference type="FunFam" id="1.10.10.60:FF:000394">
    <property type="entry name" value="MYB transcription factor"/>
    <property type="match status" value="1"/>
</dbReference>
<dbReference type="PANTHER" id="PTHR47994:SF5">
    <property type="entry name" value="F14D16.11-RELATED"/>
    <property type="match status" value="1"/>
</dbReference>
<evidence type="ECO:0000256" key="1">
    <source>
        <dbReference type="ARBA" id="ARBA00004123"/>
    </source>
</evidence>
<name>A0A0D2PJS5_GOSRA</name>
<evidence type="ECO:0000256" key="5">
    <source>
        <dbReference type="ARBA" id="ARBA00023163"/>
    </source>
</evidence>
<dbReference type="GO" id="GO:0005634">
    <property type="term" value="C:nucleus"/>
    <property type="evidence" value="ECO:0007669"/>
    <property type="project" value="UniProtKB-SubCell"/>
</dbReference>
<organism evidence="10 11">
    <name type="scientific">Gossypium raimondii</name>
    <name type="common">Peruvian cotton</name>
    <name type="synonym">Gossypium klotzschianum subsp. raimondii</name>
    <dbReference type="NCBI Taxonomy" id="29730"/>
    <lineage>
        <taxon>Eukaryota</taxon>
        <taxon>Viridiplantae</taxon>
        <taxon>Streptophyta</taxon>
        <taxon>Embryophyta</taxon>
        <taxon>Tracheophyta</taxon>
        <taxon>Spermatophyta</taxon>
        <taxon>Magnoliopsida</taxon>
        <taxon>eudicotyledons</taxon>
        <taxon>Gunneridae</taxon>
        <taxon>Pentapetalae</taxon>
        <taxon>rosids</taxon>
        <taxon>malvids</taxon>
        <taxon>Malvales</taxon>
        <taxon>Malvaceae</taxon>
        <taxon>Malvoideae</taxon>
        <taxon>Gossypium</taxon>
    </lineage>
</organism>
<keyword evidence="3" id="KW-0805">Transcription regulation</keyword>